<dbReference type="PANTHER" id="PTHR24292:SF45">
    <property type="entry name" value="CYTOCHROME P450 6G1-RELATED"/>
    <property type="match status" value="1"/>
</dbReference>
<dbReference type="Pfam" id="PF00067">
    <property type="entry name" value="p450"/>
    <property type="match status" value="1"/>
</dbReference>
<evidence type="ECO:0000256" key="14">
    <source>
        <dbReference type="RuleBase" id="RU000461"/>
    </source>
</evidence>
<evidence type="ECO:0000256" key="6">
    <source>
        <dbReference type="ARBA" id="ARBA00022723"/>
    </source>
</evidence>
<dbReference type="InterPro" id="IPR017972">
    <property type="entry name" value="Cyt_P450_CS"/>
</dbReference>
<feature type="region of interest" description="Disordered" evidence="15">
    <location>
        <begin position="1"/>
        <end position="71"/>
    </location>
</feature>
<evidence type="ECO:0000256" key="4">
    <source>
        <dbReference type="ARBA" id="ARBA00010617"/>
    </source>
</evidence>
<evidence type="ECO:0008006" key="18">
    <source>
        <dbReference type="Google" id="ProtNLM"/>
    </source>
</evidence>
<dbReference type="InterPro" id="IPR001128">
    <property type="entry name" value="Cyt_P450"/>
</dbReference>
<sequence length="625" mass="67275">MAPLSSKVEHSLLEVGDDAESLPRASAAQPPPPSAKPHPHPHPPEPLASASGTEAGPRPVPAVEVGAGEGAGRHDGLRGARLLMLRVLLLTAIALYLLRRVLPLLLLLTAAAAAWSLRRAGYWRRRGVPGPAPAPLVGNLWPLLRLRVGPGDFVGDIYRSAPDSPYVGFFILDKPCLVLRDPALIKRVLVRDFHAFAARHAAACPAVDPAGATNLFIARGRCWQLTRRALSPCFTAARLRALFPAMQRRTAALADFIQASSAAPGRPLKAKDAVARGVTDLVGECLFGVEAHALRLGDAAAMRAHGRRIFGFSPRRALEILSVFFVPALVRPLGVEFFHRGSSAYLERVFKELLRARRQGDGEGEGPRRGDALDDLLALPGRVRAALAKDGDDARGDDATRAATSDEHLVGQAMVFFTAGFETTASTISVALFELARSPRAQGRLRAELAAARARHGGLSYDALNDAPYLNMVISEALRLYPSLPYVDRTCSEAYPLAEGLTLEAGTPVFVPVMALHRDERLYPRAHAFVPERWAAAADAAPPLYMPFGAGPRTCIGMRFALLAIKLTLAQLLLRFEVQPCAQTPTRLKVSPFGLFLKFYGGIPLQFRSLSTEGSSVTDAPRQAA</sequence>
<accession>A0AAN9Z2F9</accession>
<keyword evidence="6 13" id="KW-0479">Metal-binding</keyword>
<keyword evidence="17" id="KW-1185">Reference proteome</keyword>
<reference evidence="16 17" key="1">
    <citation type="submission" date="2024-03" db="EMBL/GenBank/DDBJ databases">
        <title>The genome assembly and annotation of the cricket Gryllus longicercus Weissman &amp; Gray.</title>
        <authorList>
            <person name="Szrajer S."/>
            <person name="Gray D."/>
            <person name="Ylla G."/>
        </authorList>
    </citation>
    <scope>NUCLEOTIDE SEQUENCE [LARGE SCALE GENOMIC DNA]</scope>
    <source>
        <strain evidence="16">DAG 2021-001</strain>
        <tissue evidence="16">Whole body minus gut</tissue>
    </source>
</reference>
<dbReference type="AlphaFoldDB" id="A0AAN9Z2F9"/>
<evidence type="ECO:0000313" key="17">
    <source>
        <dbReference type="Proteomes" id="UP001378592"/>
    </source>
</evidence>
<dbReference type="PANTHER" id="PTHR24292">
    <property type="entry name" value="CYTOCHROME P450"/>
    <property type="match status" value="1"/>
</dbReference>
<keyword evidence="11 14" id="KW-0503">Monooxygenase</keyword>
<evidence type="ECO:0000256" key="12">
    <source>
        <dbReference type="ARBA" id="ARBA00023136"/>
    </source>
</evidence>
<keyword evidence="9 14" id="KW-0560">Oxidoreductase</keyword>
<evidence type="ECO:0000256" key="7">
    <source>
        <dbReference type="ARBA" id="ARBA00022824"/>
    </source>
</evidence>
<dbReference type="PROSITE" id="PS00086">
    <property type="entry name" value="CYTOCHROME_P450"/>
    <property type="match status" value="1"/>
</dbReference>
<proteinExistence type="inferred from homology"/>
<dbReference type="SUPFAM" id="SSF48264">
    <property type="entry name" value="Cytochrome P450"/>
    <property type="match status" value="1"/>
</dbReference>
<evidence type="ECO:0000256" key="11">
    <source>
        <dbReference type="ARBA" id="ARBA00023033"/>
    </source>
</evidence>
<gene>
    <name evidence="16" type="ORF">R5R35_000958</name>
</gene>
<dbReference type="EMBL" id="JAZDUA010000362">
    <property type="protein sequence ID" value="KAK7793761.1"/>
    <property type="molecule type" value="Genomic_DNA"/>
</dbReference>
<evidence type="ECO:0000256" key="5">
    <source>
        <dbReference type="ARBA" id="ARBA00022617"/>
    </source>
</evidence>
<dbReference type="InterPro" id="IPR036396">
    <property type="entry name" value="Cyt_P450_sf"/>
</dbReference>
<protein>
    <recommendedName>
        <fullName evidence="18">Cytochrome P450</fullName>
    </recommendedName>
</protein>
<dbReference type="Gene3D" id="1.10.630.10">
    <property type="entry name" value="Cytochrome P450"/>
    <property type="match status" value="1"/>
</dbReference>
<dbReference type="FunFam" id="1.10.630.10:FF:000042">
    <property type="entry name" value="Cytochrome P450"/>
    <property type="match status" value="1"/>
</dbReference>
<keyword evidence="10 13" id="KW-0408">Iron</keyword>
<dbReference type="PRINTS" id="PR00463">
    <property type="entry name" value="EP450I"/>
</dbReference>
<feature type="binding site" description="axial binding residue" evidence="13">
    <location>
        <position position="555"/>
    </location>
    <ligand>
        <name>heme</name>
        <dbReference type="ChEBI" id="CHEBI:30413"/>
    </ligand>
    <ligandPart>
        <name>Fe</name>
        <dbReference type="ChEBI" id="CHEBI:18248"/>
    </ligandPart>
</feature>
<dbReference type="PRINTS" id="PR00385">
    <property type="entry name" value="P450"/>
</dbReference>
<keyword evidence="12" id="KW-0472">Membrane</keyword>
<dbReference type="CDD" id="cd11056">
    <property type="entry name" value="CYP6-like"/>
    <property type="match status" value="1"/>
</dbReference>
<dbReference type="GO" id="GO:0005789">
    <property type="term" value="C:endoplasmic reticulum membrane"/>
    <property type="evidence" value="ECO:0007669"/>
    <property type="project" value="UniProtKB-SubCell"/>
</dbReference>
<evidence type="ECO:0000313" key="16">
    <source>
        <dbReference type="EMBL" id="KAK7793761.1"/>
    </source>
</evidence>
<keyword evidence="7" id="KW-0256">Endoplasmic reticulum</keyword>
<keyword evidence="5 13" id="KW-0349">Heme</keyword>
<comment type="caution">
    <text evidence="16">The sequence shown here is derived from an EMBL/GenBank/DDBJ whole genome shotgun (WGS) entry which is preliminary data.</text>
</comment>
<comment type="similarity">
    <text evidence="4 14">Belongs to the cytochrome P450 family.</text>
</comment>
<dbReference type="GO" id="GO:0046680">
    <property type="term" value="P:response to DDT"/>
    <property type="evidence" value="ECO:0007669"/>
    <property type="project" value="TreeGrafter"/>
</dbReference>
<organism evidence="16 17">
    <name type="scientific">Gryllus longicercus</name>
    <dbReference type="NCBI Taxonomy" id="2509291"/>
    <lineage>
        <taxon>Eukaryota</taxon>
        <taxon>Metazoa</taxon>
        <taxon>Ecdysozoa</taxon>
        <taxon>Arthropoda</taxon>
        <taxon>Hexapoda</taxon>
        <taxon>Insecta</taxon>
        <taxon>Pterygota</taxon>
        <taxon>Neoptera</taxon>
        <taxon>Polyneoptera</taxon>
        <taxon>Orthoptera</taxon>
        <taxon>Ensifera</taxon>
        <taxon>Gryllidea</taxon>
        <taxon>Grylloidea</taxon>
        <taxon>Gryllidae</taxon>
        <taxon>Gryllinae</taxon>
        <taxon>Gryllus</taxon>
    </lineage>
</organism>
<evidence type="ECO:0000256" key="1">
    <source>
        <dbReference type="ARBA" id="ARBA00001971"/>
    </source>
</evidence>
<evidence type="ECO:0000256" key="3">
    <source>
        <dbReference type="ARBA" id="ARBA00004406"/>
    </source>
</evidence>
<dbReference type="GO" id="GO:0004497">
    <property type="term" value="F:monooxygenase activity"/>
    <property type="evidence" value="ECO:0007669"/>
    <property type="project" value="UniProtKB-KW"/>
</dbReference>
<evidence type="ECO:0000256" key="8">
    <source>
        <dbReference type="ARBA" id="ARBA00022848"/>
    </source>
</evidence>
<keyword evidence="8" id="KW-0492">Microsome</keyword>
<dbReference type="InterPro" id="IPR002401">
    <property type="entry name" value="Cyt_P450_E_grp-I"/>
</dbReference>
<dbReference type="GO" id="GO:0005506">
    <property type="term" value="F:iron ion binding"/>
    <property type="evidence" value="ECO:0007669"/>
    <property type="project" value="InterPro"/>
</dbReference>
<dbReference type="Proteomes" id="UP001378592">
    <property type="component" value="Unassembled WGS sequence"/>
</dbReference>
<dbReference type="GO" id="GO:0020037">
    <property type="term" value="F:heme binding"/>
    <property type="evidence" value="ECO:0007669"/>
    <property type="project" value="InterPro"/>
</dbReference>
<dbReference type="InterPro" id="IPR050476">
    <property type="entry name" value="Insect_CytP450_Detox"/>
</dbReference>
<evidence type="ECO:0000256" key="9">
    <source>
        <dbReference type="ARBA" id="ARBA00023002"/>
    </source>
</evidence>
<evidence type="ECO:0000256" key="15">
    <source>
        <dbReference type="SAM" id="MobiDB-lite"/>
    </source>
</evidence>
<comment type="cofactor">
    <cofactor evidence="1 13">
        <name>heme</name>
        <dbReference type="ChEBI" id="CHEBI:30413"/>
    </cofactor>
</comment>
<evidence type="ECO:0000256" key="2">
    <source>
        <dbReference type="ARBA" id="ARBA00004174"/>
    </source>
</evidence>
<dbReference type="GO" id="GO:0046701">
    <property type="term" value="P:insecticide catabolic process"/>
    <property type="evidence" value="ECO:0007669"/>
    <property type="project" value="TreeGrafter"/>
</dbReference>
<comment type="subcellular location">
    <subcellularLocation>
        <location evidence="3">Endoplasmic reticulum membrane</location>
        <topology evidence="3">Peripheral membrane protein</topology>
    </subcellularLocation>
    <subcellularLocation>
        <location evidence="2">Microsome membrane</location>
        <topology evidence="2">Peripheral membrane protein</topology>
    </subcellularLocation>
</comment>
<dbReference type="GO" id="GO:0016705">
    <property type="term" value="F:oxidoreductase activity, acting on paired donors, with incorporation or reduction of molecular oxygen"/>
    <property type="evidence" value="ECO:0007669"/>
    <property type="project" value="InterPro"/>
</dbReference>
<evidence type="ECO:0000256" key="13">
    <source>
        <dbReference type="PIRSR" id="PIRSR602401-1"/>
    </source>
</evidence>
<name>A0AAN9Z2F9_9ORTH</name>
<evidence type="ECO:0000256" key="10">
    <source>
        <dbReference type="ARBA" id="ARBA00023004"/>
    </source>
</evidence>